<dbReference type="InterPro" id="IPR024478">
    <property type="entry name" value="HlyB_4HB_MCP"/>
</dbReference>
<evidence type="ECO:0000259" key="6">
    <source>
        <dbReference type="PROSITE" id="PS50111"/>
    </source>
</evidence>
<dbReference type="GO" id="GO:0004888">
    <property type="term" value="F:transmembrane signaling receptor activity"/>
    <property type="evidence" value="ECO:0007669"/>
    <property type="project" value="InterPro"/>
</dbReference>
<dbReference type="Gene3D" id="1.10.287.950">
    <property type="entry name" value="Methyl-accepting chemotaxis protein"/>
    <property type="match status" value="1"/>
</dbReference>
<evidence type="ECO:0000256" key="4">
    <source>
        <dbReference type="PROSITE-ProRule" id="PRU00284"/>
    </source>
</evidence>
<dbReference type="PANTHER" id="PTHR43531:SF14">
    <property type="entry name" value="METHYL-ACCEPTING CHEMOTAXIS PROTEIN I-RELATED"/>
    <property type="match status" value="1"/>
</dbReference>
<dbReference type="AlphaFoldDB" id="A0A656QD09"/>
<dbReference type="SUPFAM" id="SSF58104">
    <property type="entry name" value="Methyl-accepting chemotaxis protein (MCP) signaling domain"/>
    <property type="match status" value="1"/>
</dbReference>
<dbReference type="GO" id="GO:0005886">
    <property type="term" value="C:plasma membrane"/>
    <property type="evidence" value="ECO:0007669"/>
    <property type="project" value="TreeGrafter"/>
</dbReference>
<organism evidence="7 8">
    <name type="scientific">Caballeronia zhejiangensis</name>
    <dbReference type="NCBI Taxonomy" id="871203"/>
    <lineage>
        <taxon>Bacteria</taxon>
        <taxon>Pseudomonadati</taxon>
        <taxon>Pseudomonadota</taxon>
        <taxon>Betaproteobacteria</taxon>
        <taxon>Burkholderiales</taxon>
        <taxon>Burkholderiaceae</taxon>
        <taxon>Caballeronia</taxon>
    </lineage>
</organism>
<keyword evidence="8" id="KW-1185">Reference proteome</keyword>
<name>A0A656QD09_9BURK</name>
<dbReference type="InterPro" id="IPR004089">
    <property type="entry name" value="MCPsignal_dom"/>
</dbReference>
<keyword evidence="5" id="KW-0472">Membrane</keyword>
<dbReference type="GO" id="GO:0006935">
    <property type="term" value="P:chemotaxis"/>
    <property type="evidence" value="ECO:0007669"/>
    <property type="project" value="InterPro"/>
</dbReference>
<comment type="subcellular location">
    <subcellularLocation>
        <location evidence="1">Membrane</location>
    </subcellularLocation>
</comment>
<protein>
    <submittedName>
        <fullName evidence="7">Chemotaxis protein</fullName>
    </submittedName>
</protein>
<dbReference type="RefSeq" id="WP_033536627.1">
    <property type="nucleotide sequence ID" value="NZ_JFHD01000038.1"/>
</dbReference>
<evidence type="ECO:0000313" key="7">
    <source>
        <dbReference type="EMBL" id="KDR26077.1"/>
    </source>
</evidence>
<comment type="similarity">
    <text evidence="3">Belongs to the methyl-accepting chemotaxis (MCP) protein family.</text>
</comment>
<dbReference type="SMART" id="SM00283">
    <property type="entry name" value="MA"/>
    <property type="match status" value="1"/>
</dbReference>
<proteinExistence type="inferred from homology"/>
<feature type="transmembrane region" description="Helical" evidence="5">
    <location>
        <begin position="193"/>
        <end position="214"/>
    </location>
</feature>
<feature type="transmembrane region" description="Helical" evidence="5">
    <location>
        <begin position="12"/>
        <end position="33"/>
    </location>
</feature>
<reference evidence="7 8" key="1">
    <citation type="submission" date="2014-03" db="EMBL/GenBank/DDBJ databases">
        <title>Draft Genome Sequences of Four Burkholderia Strains.</title>
        <authorList>
            <person name="Liu X.Y."/>
            <person name="Li C.X."/>
            <person name="Xu J.H."/>
        </authorList>
    </citation>
    <scope>NUCLEOTIDE SEQUENCE [LARGE SCALE GENOMIC DNA]</scope>
    <source>
        <strain evidence="7 8">OP-1</strain>
    </source>
</reference>
<keyword evidence="5" id="KW-0812">Transmembrane</keyword>
<evidence type="ECO:0000256" key="2">
    <source>
        <dbReference type="ARBA" id="ARBA00022481"/>
    </source>
</evidence>
<keyword evidence="5" id="KW-1133">Transmembrane helix</keyword>
<dbReference type="Pfam" id="PF00015">
    <property type="entry name" value="MCPsignal"/>
    <property type="match status" value="1"/>
</dbReference>
<dbReference type="EMBL" id="JFHD01000038">
    <property type="protein sequence ID" value="KDR26077.1"/>
    <property type="molecule type" value="Genomic_DNA"/>
</dbReference>
<dbReference type="FunFam" id="1.10.287.950:FF:000001">
    <property type="entry name" value="Methyl-accepting chemotaxis sensory transducer"/>
    <property type="match status" value="1"/>
</dbReference>
<dbReference type="PRINTS" id="PR00260">
    <property type="entry name" value="CHEMTRNSDUCR"/>
</dbReference>
<accession>A0A656QD09</accession>
<dbReference type="PANTHER" id="PTHR43531">
    <property type="entry name" value="PROTEIN ICFG"/>
    <property type="match status" value="1"/>
</dbReference>
<sequence length="574" mass="60772">MKFLQKMRVWTQLMFGFSIVIAMLVSLGVFSLIEVHAENDHVAQMRDRWLPAVRSTLQIQAGMRDIRLGEFRIVTAQTPDEVAEGDRRIDIGIANYDKARVEYEKLMSTVDEKAQYADLQALMSKYLATDRDVRAMARGGKSAEAMTLVRSQVTLRDELDKNIASIVALNTSGATAVGIAAEASYSRSIVMSILLILAATVVAMIVASVIARGLGAQLGGEPTDAARIAHAIAIGELGTAVSLKGGDQSSLMYSLSAMKEQLTIIVRGIQTSSESISVAAGQLAQGNTDLSQRTEEQAASLEETASSMEELTSTVRHNADNAKQASTLAGTATAIAERGGEVVGRVVDTMQGISSSSAKMAEIISVIEGIAFQTNILALNAAVEAARAGEQGRGFAVVAGEVRTLAQRSASAAREIKDLISESVSRVQTGSELVQEAGSTMHEIVDSVKRVMDIVGEISSASEEQSTGIEHVNTAVSQMDEVTQQNAALVEEAAAATQAMAQQARDLQDAVAIFNVADSARPASVPMPARSAVRPVQVKKVSAAAIGQSPSATNFNRRSERVATAADADAWQSF</sequence>
<dbReference type="InterPro" id="IPR051310">
    <property type="entry name" value="MCP_chemotaxis"/>
</dbReference>
<evidence type="ECO:0000313" key="8">
    <source>
        <dbReference type="Proteomes" id="UP000027451"/>
    </source>
</evidence>
<dbReference type="OrthoDB" id="9177860at2"/>
<evidence type="ECO:0000256" key="3">
    <source>
        <dbReference type="ARBA" id="ARBA00029447"/>
    </source>
</evidence>
<feature type="domain" description="Methyl-accepting transducer" evidence="6">
    <location>
        <begin position="272"/>
        <end position="501"/>
    </location>
</feature>
<dbReference type="GO" id="GO:0007165">
    <property type="term" value="P:signal transduction"/>
    <property type="evidence" value="ECO:0007669"/>
    <property type="project" value="UniProtKB-KW"/>
</dbReference>
<dbReference type="PROSITE" id="PS50111">
    <property type="entry name" value="CHEMOTAXIS_TRANSDUC_2"/>
    <property type="match status" value="1"/>
</dbReference>
<evidence type="ECO:0000256" key="1">
    <source>
        <dbReference type="ARBA" id="ARBA00004370"/>
    </source>
</evidence>
<dbReference type="Proteomes" id="UP000027451">
    <property type="component" value="Unassembled WGS sequence"/>
</dbReference>
<keyword evidence="2" id="KW-0488">Methylation</keyword>
<evidence type="ECO:0000256" key="5">
    <source>
        <dbReference type="SAM" id="Phobius"/>
    </source>
</evidence>
<dbReference type="InterPro" id="IPR004090">
    <property type="entry name" value="Chemotax_Me-accpt_rcpt"/>
</dbReference>
<dbReference type="Pfam" id="PF12729">
    <property type="entry name" value="4HB_MCP_1"/>
    <property type="match status" value="1"/>
</dbReference>
<gene>
    <name evidence="7" type="ORF">BG60_24105</name>
</gene>
<dbReference type="CDD" id="cd11386">
    <property type="entry name" value="MCP_signal"/>
    <property type="match status" value="1"/>
</dbReference>
<keyword evidence="4" id="KW-0807">Transducer</keyword>
<comment type="caution">
    <text evidence="7">The sequence shown here is derived from an EMBL/GenBank/DDBJ whole genome shotgun (WGS) entry which is preliminary data.</text>
</comment>